<dbReference type="SUPFAM" id="SSF47807">
    <property type="entry name" value="5' to 3' exonuclease, C-terminal subdomain"/>
    <property type="match status" value="1"/>
</dbReference>
<evidence type="ECO:0000256" key="6">
    <source>
        <dbReference type="ARBA" id="ARBA00022723"/>
    </source>
</evidence>
<dbReference type="SMART" id="SM00279">
    <property type="entry name" value="HhH2"/>
    <property type="match status" value="1"/>
</dbReference>
<keyword evidence="11" id="KW-0234">DNA repair</keyword>
<dbReference type="PANTHER" id="PTHR16171:SF7">
    <property type="entry name" value="DNA REPAIR PROTEIN RAD2"/>
    <property type="match status" value="1"/>
</dbReference>
<evidence type="ECO:0000256" key="12">
    <source>
        <dbReference type="ARBA" id="ARBA00023242"/>
    </source>
</evidence>
<feature type="region of interest" description="Disordered" evidence="13">
    <location>
        <begin position="367"/>
        <end position="400"/>
    </location>
</feature>
<evidence type="ECO:0000256" key="10">
    <source>
        <dbReference type="ARBA" id="ARBA00022842"/>
    </source>
</evidence>
<dbReference type="InterPro" id="IPR019974">
    <property type="entry name" value="XPG_CS"/>
</dbReference>
<feature type="region of interest" description="Disordered" evidence="13">
    <location>
        <begin position="486"/>
        <end position="517"/>
    </location>
</feature>
<keyword evidence="17" id="KW-1185">Reference proteome</keyword>
<dbReference type="GO" id="GO:0046872">
    <property type="term" value="F:metal ion binding"/>
    <property type="evidence" value="ECO:0007669"/>
    <property type="project" value="UniProtKB-KW"/>
</dbReference>
<dbReference type="PROSITE" id="PS00841">
    <property type="entry name" value="XPG_1"/>
    <property type="match status" value="1"/>
</dbReference>
<dbReference type="SMART" id="SM00484">
    <property type="entry name" value="XPGI"/>
    <property type="match status" value="1"/>
</dbReference>
<protein>
    <submittedName>
        <fullName evidence="16">DNA repair protein complementing XP-G cells</fullName>
    </submittedName>
</protein>
<dbReference type="Gene3D" id="1.10.150.20">
    <property type="entry name" value="5' to 3' exonuclease, C-terminal subdomain"/>
    <property type="match status" value="1"/>
</dbReference>
<evidence type="ECO:0000256" key="9">
    <source>
        <dbReference type="ARBA" id="ARBA00022801"/>
    </source>
</evidence>
<dbReference type="SUPFAM" id="SSF88723">
    <property type="entry name" value="PIN domain-like"/>
    <property type="match status" value="1"/>
</dbReference>
<evidence type="ECO:0000256" key="11">
    <source>
        <dbReference type="ARBA" id="ARBA00023204"/>
    </source>
</evidence>
<dbReference type="Proteomes" id="UP000198287">
    <property type="component" value="Unassembled WGS sequence"/>
</dbReference>
<keyword evidence="5" id="KW-0540">Nuclease</keyword>
<dbReference type="GO" id="GO:0006289">
    <property type="term" value="P:nucleotide-excision repair"/>
    <property type="evidence" value="ECO:0007669"/>
    <property type="project" value="InterPro"/>
</dbReference>
<dbReference type="GO" id="GO:0016788">
    <property type="term" value="F:hydrolase activity, acting on ester bonds"/>
    <property type="evidence" value="ECO:0007669"/>
    <property type="project" value="InterPro"/>
</dbReference>
<feature type="region of interest" description="Disordered" evidence="13">
    <location>
        <begin position="118"/>
        <end position="159"/>
    </location>
</feature>
<keyword evidence="10" id="KW-0460">Magnesium</keyword>
<dbReference type="InterPro" id="IPR006085">
    <property type="entry name" value="XPG_DNA_repair_N"/>
</dbReference>
<evidence type="ECO:0000256" key="13">
    <source>
        <dbReference type="SAM" id="MobiDB-lite"/>
    </source>
</evidence>
<feature type="compositionally biased region" description="Acidic residues" evidence="13">
    <location>
        <begin position="502"/>
        <end position="517"/>
    </location>
</feature>
<dbReference type="STRING" id="158441.A0A226D804"/>
<comment type="similarity">
    <text evidence="3">Belongs to the XPG/RAD2 endonuclease family. XPG subfamily.</text>
</comment>
<evidence type="ECO:0000259" key="15">
    <source>
        <dbReference type="SMART" id="SM00485"/>
    </source>
</evidence>
<feature type="domain" description="XPG-I" evidence="14">
    <location>
        <begin position="704"/>
        <end position="772"/>
    </location>
</feature>
<feature type="compositionally biased region" description="Basic and acidic residues" evidence="13">
    <location>
        <begin position="1000"/>
        <end position="1017"/>
    </location>
</feature>
<gene>
    <name evidence="16" type="ORF">Fcan01_23427</name>
</gene>
<evidence type="ECO:0000256" key="3">
    <source>
        <dbReference type="ARBA" id="ARBA00005283"/>
    </source>
</evidence>
<dbReference type="CDD" id="cd09868">
    <property type="entry name" value="PIN_XPG_RAD2"/>
    <property type="match status" value="2"/>
</dbReference>
<evidence type="ECO:0000313" key="17">
    <source>
        <dbReference type="Proteomes" id="UP000198287"/>
    </source>
</evidence>
<evidence type="ECO:0000256" key="4">
    <source>
        <dbReference type="ARBA" id="ARBA00022553"/>
    </source>
</evidence>
<dbReference type="InterPro" id="IPR006086">
    <property type="entry name" value="XPG-I_dom"/>
</dbReference>
<keyword evidence="9" id="KW-0378">Hydrolase</keyword>
<feature type="region of interest" description="Disordered" evidence="13">
    <location>
        <begin position="963"/>
        <end position="1021"/>
    </location>
</feature>
<dbReference type="EMBL" id="LNIX01000028">
    <property type="protein sequence ID" value="OXA41672.1"/>
    <property type="molecule type" value="Genomic_DNA"/>
</dbReference>
<evidence type="ECO:0000256" key="7">
    <source>
        <dbReference type="ARBA" id="ARBA00022759"/>
    </source>
</evidence>
<evidence type="ECO:0000256" key="2">
    <source>
        <dbReference type="ARBA" id="ARBA00004123"/>
    </source>
</evidence>
<accession>A0A226D804</accession>
<dbReference type="InterPro" id="IPR036279">
    <property type="entry name" value="5-3_exonuclease_C_sf"/>
</dbReference>
<evidence type="ECO:0000256" key="1">
    <source>
        <dbReference type="ARBA" id="ARBA00001946"/>
    </source>
</evidence>
<comment type="cofactor">
    <cofactor evidence="1">
        <name>Mg(2+)</name>
        <dbReference type="ChEBI" id="CHEBI:18420"/>
    </cofactor>
</comment>
<evidence type="ECO:0000256" key="5">
    <source>
        <dbReference type="ARBA" id="ARBA00022722"/>
    </source>
</evidence>
<feature type="compositionally biased region" description="Low complexity" evidence="13">
    <location>
        <begin position="136"/>
        <end position="155"/>
    </location>
</feature>
<evidence type="ECO:0000313" key="16">
    <source>
        <dbReference type="EMBL" id="OXA41672.1"/>
    </source>
</evidence>
<dbReference type="OMA" id="PNSMDFS"/>
<name>A0A226D804_FOLCA</name>
<dbReference type="AlphaFoldDB" id="A0A226D804"/>
<dbReference type="Gene3D" id="3.40.50.1010">
    <property type="entry name" value="5'-nuclease"/>
    <property type="match status" value="2"/>
</dbReference>
<sequence length="1059" mass="118999">MGVQGLWQLLEPAGRPVEVHTLRGKILAVDASIWLHQLVKGFRDKDGNPLPNAHLLGVFYRVCKLLSYGIKPIFVFDGGVPILKRQTLAGRRKHKLEAIDKSEVARQKLLSNFIRQQLHRGTRPVDPNQQLDPQIASSSASSSSPKKSSTATSSPTKRDKFQDVDLELQKFREKFASSTEMDVDRVDKTCIKVDTVDDDEDDSSDEERSRRYGMDYAENFSAITSKDFNVLPLETQHEILFEMQESRKMNSWGKMEQMPNNLQDFSSYQMDRLVKRRFLQKKIQSVQQEMGKRHIHVQNLDELLKMNYNFDSDDVVGSKDKGFVLVKKSPLKKIQNKDSEESSSLTMDEDSNSMKTLVDKVDTDSETNDFNKTVSNDETFNLASGSARSPSNSNQLASDLDEEEQIALAIKLSLEQSSTDSTIVTVSPTKEISTKEQDIIKGNDELKVQSGSTNKHISPSKPLVILPAASSSCSKFLDVVGFSSRAVSSGTTPTKKIPESVSESDESDDDFDDVEEEGESIVQEIGENNKEHDIVNNLLNNSSQVNNNNSGSSTFAIATINIADVVSSSAQSDGDDMFADIFENDENTEITPNRDVERQESKPRVEEAINWDSDPDTEFIEELGKKTPIKTVQETGNQEINRTLGRMPQQSNFTEVRMITAEYMQAQESLNAERTKLQSEKGFQARVATSISDQISVETQELLGLFGIPYIISPHEAESQCAFLDVACLTDGTITDDSDAWLFGSLRVYKNFYGHKSIEFYQLADITQNLNLDREKLVLIAMLSGGDYSDGIEGVGPVTALEILAEFPTNEISAFDTLVKFREWWDMINLPDISIPEDMPKIREKLKKLKLQPGFPSEAVYQAYMNPSIDTSTETFRWGNPDLDAIKTYASNKFGWDQAKCDSMLLPVSKNLQCQMDKLKQPTLDSFLLSNRQDLNQPVKRKRGSKRLDNAFKKLKQNSIPVDEVALSSESSSEEEVLEESPPLRPKKKVPPPPRPKAKLNNDYKKNEEPSASRSLEEINVNLHRNKTVNIPQVMQSATDQSRAKQKAIEIFKSKNTKK</sequence>
<dbReference type="GO" id="GO:0004520">
    <property type="term" value="F:DNA endonuclease activity"/>
    <property type="evidence" value="ECO:0007669"/>
    <property type="project" value="TreeGrafter"/>
</dbReference>
<reference evidence="16 17" key="1">
    <citation type="submission" date="2015-12" db="EMBL/GenBank/DDBJ databases">
        <title>The genome of Folsomia candida.</title>
        <authorList>
            <person name="Faddeeva A."/>
            <person name="Derks M.F."/>
            <person name="Anvar Y."/>
            <person name="Smit S."/>
            <person name="Van Straalen N."/>
            <person name="Roelofs D."/>
        </authorList>
    </citation>
    <scope>NUCLEOTIDE SEQUENCE [LARGE SCALE GENOMIC DNA]</scope>
    <source>
        <strain evidence="16 17">VU population</strain>
        <tissue evidence="16">Whole body</tissue>
    </source>
</reference>
<proteinExistence type="inferred from homology"/>
<feature type="domain" description="XPG N-terminal" evidence="15">
    <location>
        <begin position="1"/>
        <end position="98"/>
    </location>
</feature>
<organism evidence="16 17">
    <name type="scientific">Folsomia candida</name>
    <name type="common">Springtail</name>
    <dbReference type="NCBI Taxonomy" id="158441"/>
    <lineage>
        <taxon>Eukaryota</taxon>
        <taxon>Metazoa</taxon>
        <taxon>Ecdysozoa</taxon>
        <taxon>Arthropoda</taxon>
        <taxon>Hexapoda</taxon>
        <taxon>Collembola</taxon>
        <taxon>Entomobryomorpha</taxon>
        <taxon>Isotomoidea</taxon>
        <taxon>Isotomidae</taxon>
        <taxon>Proisotominae</taxon>
        <taxon>Folsomia</taxon>
    </lineage>
</organism>
<keyword evidence="8" id="KW-0227">DNA damage</keyword>
<dbReference type="InterPro" id="IPR008918">
    <property type="entry name" value="HhH2"/>
</dbReference>
<dbReference type="InterPro" id="IPR006084">
    <property type="entry name" value="XPG/Rad2"/>
</dbReference>
<dbReference type="InterPro" id="IPR029060">
    <property type="entry name" value="PIN-like_dom_sf"/>
</dbReference>
<dbReference type="CDD" id="cd09904">
    <property type="entry name" value="H3TH_XPG"/>
    <property type="match status" value="1"/>
</dbReference>
<keyword evidence="6" id="KW-0479">Metal-binding</keyword>
<dbReference type="GO" id="GO:0003697">
    <property type="term" value="F:single-stranded DNA binding"/>
    <property type="evidence" value="ECO:0007669"/>
    <property type="project" value="InterPro"/>
</dbReference>
<comment type="caution">
    <text evidence="16">The sequence shown here is derived from an EMBL/GenBank/DDBJ whole genome shotgun (WGS) entry which is preliminary data.</text>
</comment>
<dbReference type="PANTHER" id="PTHR16171">
    <property type="entry name" value="DNA REPAIR PROTEIN COMPLEMENTING XP-G CELLS-RELATED"/>
    <property type="match status" value="1"/>
</dbReference>
<dbReference type="SMART" id="SM00485">
    <property type="entry name" value="XPGN"/>
    <property type="match status" value="1"/>
</dbReference>
<keyword evidence="4" id="KW-0597">Phosphoprotein</keyword>
<dbReference type="InterPro" id="IPR001044">
    <property type="entry name" value="XPG/Rad2_eukaryotes"/>
</dbReference>
<dbReference type="Pfam" id="PF00867">
    <property type="entry name" value="XPG_I"/>
    <property type="match status" value="1"/>
</dbReference>
<dbReference type="PRINTS" id="PR00853">
    <property type="entry name" value="XPGRADSUPER"/>
</dbReference>
<dbReference type="PROSITE" id="PS50330">
    <property type="entry name" value="UIM"/>
    <property type="match status" value="1"/>
</dbReference>
<feature type="compositionally biased region" description="Polar residues" evidence="13">
    <location>
        <begin position="368"/>
        <end position="397"/>
    </location>
</feature>
<evidence type="ECO:0000259" key="14">
    <source>
        <dbReference type="SMART" id="SM00484"/>
    </source>
</evidence>
<evidence type="ECO:0000256" key="8">
    <source>
        <dbReference type="ARBA" id="ARBA00022763"/>
    </source>
</evidence>
<dbReference type="InterPro" id="IPR003903">
    <property type="entry name" value="UIM_dom"/>
</dbReference>
<dbReference type="Pfam" id="PF00752">
    <property type="entry name" value="XPG_N"/>
    <property type="match status" value="1"/>
</dbReference>
<keyword evidence="12" id="KW-0539">Nucleus</keyword>
<keyword evidence="7" id="KW-0255">Endonuclease</keyword>
<dbReference type="PRINTS" id="PR00066">
    <property type="entry name" value="XRODRMPGMNTG"/>
</dbReference>
<comment type="subcellular location">
    <subcellularLocation>
        <location evidence="2">Nucleus</location>
    </subcellularLocation>
</comment>
<dbReference type="GO" id="GO:0005634">
    <property type="term" value="C:nucleus"/>
    <property type="evidence" value="ECO:0007669"/>
    <property type="project" value="UniProtKB-SubCell"/>
</dbReference>
<dbReference type="OrthoDB" id="31113at2759"/>